<evidence type="ECO:0000313" key="1">
    <source>
        <dbReference type="EMBL" id="GGF81829.1"/>
    </source>
</evidence>
<reference evidence="1 2" key="1">
    <citation type="journal article" date="2019" name="Int. J. Syst. Evol. Microbiol.">
        <title>The Global Catalogue of Microorganisms (GCM) 10K type strain sequencing project: providing services to taxonomists for standard genome sequencing and annotation.</title>
        <authorList>
            <consortium name="The Broad Institute Genomics Platform"/>
            <consortium name="The Broad Institute Genome Sequencing Center for Infectious Disease"/>
            <person name="Wu L."/>
            <person name="Ma J."/>
        </authorList>
    </citation>
    <scope>NUCLEOTIDE SEQUENCE [LARGE SCALE GENOMIC DNA]</scope>
    <source>
        <strain evidence="1 2">CGMCC 1.12720</strain>
    </source>
</reference>
<dbReference type="Proteomes" id="UP000605392">
    <property type="component" value="Unassembled WGS sequence"/>
</dbReference>
<proteinExistence type="predicted"/>
<name>A0ACB5PXG1_9BACT</name>
<accession>A0ACB5PXG1</accession>
<keyword evidence="2" id="KW-1185">Reference proteome</keyword>
<sequence length="92" mass="9927">MGTVLDEATGLPVRPVLMAKKNTNSDQITTDSAGRFTLSSIAGGWRCPQVTLVVEARPYQPVEISMPAGGKQMIYLSSLSRRLPKGSVKHLN</sequence>
<evidence type="ECO:0000313" key="2">
    <source>
        <dbReference type="Proteomes" id="UP000605392"/>
    </source>
</evidence>
<dbReference type="EMBL" id="BMFN01000008">
    <property type="protein sequence ID" value="GGF81829.1"/>
    <property type="molecule type" value="Genomic_DNA"/>
</dbReference>
<protein>
    <submittedName>
        <fullName evidence="1">Uncharacterized protein</fullName>
    </submittedName>
</protein>
<organism evidence="1 2">
    <name type="scientific">Hymenobacter qilianensis</name>
    <dbReference type="NCBI Taxonomy" id="1385715"/>
    <lineage>
        <taxon>Bacteria</taxon>
        <taxon>Pseudomonadati</taxon>
        <taxon>Bacteroidota</taxon>
        <taxon>Cytophagia</taxon>
        <taxon>Cytophagales</taxon>
        <taxon>Hymenobacteraceae</taxon>
        <taxon>Hymenobacter</taxon>
    </lineage>
</organism>
<comment type="caution">
    <text evidence="1">The sequence shown here is derived from an EMBL/GenBank/DDBJ whole genome shotgun (WGS) entry which is preliminary data.</text>
</comment>
<gene>
    <name evidence="1" type="ORF">GCM10011375_40970</name>
</gene>